<proteinExistence type="predicted"/>
<feature type="non-terminal residue" evidence="1">
    <location>
        <position position="41"/>
    </location>
</feature>
<dbReference type="Proteomes" id="UP000789706">
    <property type="component" value="Unassembled WGS sequence"/>
</dbReference>
<dbReference type="AlphaFoldDB" id="A0A9N9DYK3"/>
<sequence>MTSALKKQQKSISELSETIRLLGYDIREVRDRGARSSNAGS</sequence>
<comment type="caution">
    <text evidence="1">The sequence shown here is derived from an EMBL/GenBank/DDBJ whole genome shotgun (WGS) entry which is preliminary data.</text>
</comment>
<gene>
    <name evidence="1" type="ORF">DEBURN_LOCUS11649</name>
</gene>
<evidence type="ECO:0000313" key="2">
    <source>
        <dbReference type="Proteomes" id="UP000789706"/>
    </source>
</evidence>
<dbReference type="EMBL" id="CAJVPK010007698">
    <property type="protein sequence ID" value="CAG8657547.1"/>
    <property type="molecule type" value="Genomic_DNA"/>
</dbReference>
<organism evidence="1 2">
    <name type="scientific">Diversispora eburnea</name>
    <dbReference type="NCBI Taxonomy" id="1213867"/>
    <lineage>
        <taxon>Eukaryota</taxon>
        <taxon>Fungi</taxon>
        <taxon>Fungi incertae sedis</taxon>
        <taxon>Mucoromycota</taxon>
        <taxon>Glomeromycotina</taxon>
        <taxon>Glomeromycetes</taxon>
        <taxon>Diversisporales</taxon>
        <taxon>Diversisporaceae</taxon>
        <taxon>Diversispora</taxon>
    </lineage>
</organism>
<accession>A0A9N9DYK3</accession>
<keyword evidence="2" id="KW-1185">Reference proteome</keyword>
<name>A0A9N9DYK3_9GLOM</name>
<dbReference type="OrthoDB" id="10432566at2759"/>
<protein>
    <submittedName>
        <fullName evidence="1">6519_t:CDS:1</fullName>
    </submittedName>
</protein>
<reference evidence="1" key="1">
    <citation type="submission" date="2021-06" db="EMBL/GenBank/DDBJ databases">
        <authorList>
            <person name="Kallberg Y."/>
            <person name="Tangrot J."/>
            <person name="Rosling A."/>
        </authorList>
    </citation>
    <scope>NUCLEOTIDE SEQUENCE</scope>
    <source>
        <strain evidence="1">AZ414A</strain>
    </source>
</reference>
<evidence type="ECO:0000313" key="1">
    <source>
        <dbReference type="EMBL" id="CAG8657547.1"/>
    </source>
</evidence>